<keyword evidence="2 6" id="KW-0238">DNA-binding</keyword>
<evidence type="ECO:0000256" key="1">
    <source>
        <dbReference type="ARBA" id="ARBA00022553"/>
    </source>
</evidence>
<dbReference type="PRINTS" id="PR00038">
    <property type="entry name" value="HTHLUXR"/>
</dbReference>
<protein>
    <submittedName>
        <fullName evidence="6">DNA-binding NarL/FixJ family response regulator</fullName>
    </submittedName>
</protein>
<dbReference type="PANTHER" id="PTHR43214">
    <property type="entry name" value="TWO-COMPONENT RESPONSE REGULATOR"/>
    <property type="match status" value="1"/>
</dbReference>
<evidence type="ECO:0000256" key="3">
    <source>
        <dbReference type="PROSITE-ProRule" id="PRU00169"/>
    </source>
</evidence>
<dbReference type="SMART" id="SM00448">
    <property type="entry name" value="REC"/>
    <property type="match status" value="1"/>
</dbReference>
<sequence length="239" mass="25841">MVIRRLLTMAGVAVTDLPGPYATPGTVRRIGIVEDHQAVAVGLAAILSDQPDLTVVAIAPTVPELLKQATDLDLAVLDLRLPDGSSPRENVEMLHSLDIPCLVYTTGDWRDLIRSAARAGVLGVALKSDPAERTTAMIRAAASGRQVATMAWASAIDSDPALTNIDLPPRQRDVLEHYANGETAASVAHKLGLSEHTVNDYLSRIRRRYAEAGRPVRSRVDLYREAKRDGFIGGDPRPR</sequence>
<evidence type="ECO:0000259" key="4">
    <source>
        <dbReference type="PROSITE" id="PS50043"/>
    </source>
</evidence>
<dbReference type="InterPro" id="IPR058245">
    <property type="entry name" value="NreC/VraR/RcsB-like_REC"/>
</dbReference>
<evidence type="ECO:0000259" key="5">
    <source>
        <dbReference type="PROSITE" id="PS50110"/>
    </source>
</evidence>
<feature type="domain" description="Response regulatory" evidence="5">
    <location>
        <begin position="29"/>
        <end position="142"/>
    </location>
</feature>
<dbReference type="Gene3D" id="1.10.10.10">
    <property type="entry name" value="Winged helix-like DNA-binding domain superfamily/Winged helix DNA-binding domain"/>
    <property type="match status" value="1"/>
</dbReference>
<evidence type="ECO:0000313" key="6">
    <source>
        <dbReference type="EMBL" id="PXX70728.1"/>
    </source>
</evidence>
<dbReference type="CDD" id="cd06170">
    <property type="entry name" value="LuxR_C_like"/>
    <property type="match status" value="1"/>
</dbReference>
<dbReference type="Pfam" id="PF00196">
    <property type="entry name" value="GerE"/>
    <property type="match status" value="1"/>
</dbReference>
<dbReference type="PROSITE" id="PS00622">
    <property type="entry name" value="HTH_LUXR_1"/>
    <property type="match status" value="1"/>
</dbReference>
<dbReference type="SMART" id="SM00421">
    <property type="entry name" value="HTH_LUXR"/>
    <property type="match status" value="1"/>
</dbReference>
<reference evidence="6 7" key="1">
    <citation type="submission" date="2018-05" db="EMBL/GenBank/DDBJ databases">
        <title>Genomic Encyclopedia of Type Strains, Phase IV (KMG-IV): sequencing the most valuable type-strain genomes for metagenomic binning, comparative biology and taxonomic classification.</title>
        <authorList>
            <person name="Goeker M."/>
        </authorList>
    </citation>
    <scope>NUCLEOTIDE SEQUENCE [LARGE SCALE GENOMIC DNA]</scope>
    <source>
        <strain evidence="6 7">DSM 44704</strain>
    </source>
</reference>
<dbReference type="GO" id="GO:0000160">
    <property type="term" value="P:phosphorelay signal transduction system"/>
    <property type="evidence" value="ECO:0007669"/>
    <property type="project" value="InterPro"/>
</dbReference>
<dbReference type="GO" id="GO:0006355">
    <property type="term" value="P:regulation of DNA-templated transcription"/>
    <property type="evidence" value="ECO:0007669"/>
    <property type="project" value="InterPro"/>
</dbReference>
<dbReference type="InterPro" id="IPR039420">
    <property type="entry name" value="WalR-like"/>
</dbReference>
<dbReference type="SUPFAM" id="SSF52172">
    <property type="entry name" value="CheY-like"/>
    <property type="match status" value="1"/>
</dbReference>
<comment type="caution">
    <text evidence="6">The sequence shown here is derived from an EMBL/GenBank/DDBJ whole genome shotgun (WGS) entry which is preliminary data.</text>
</comment>
<dbReference type="CDD" id="cd17535">
    <property type="entry name" value="REC_NarL-like"/>
    <property type="match status" value="1"/>
</dbReference>
<feature type="modified residue" description="4-aspartylphosphate" evidence="3">
    <location>
        <position position="78"/>
    </location>
</feature>
<dbReference type="GO" id="GO:0003677">
    <property type="term" value="F:DNA binding"/>
    <property type="evidence" value="ECO:0007669"/>
    <property type="project" value="UniProtKB-KW"/>
</dbReference>
<dbReference type="InterPro" id="IPR001789">
    <property type="entry name" value="Sig_transdc_resp-reg_receiver"/>
</dbReference>
<dbReference type="EMBL" id="QJKF01000001">
    <property type="protein sequence ID" value="PXX70728.1"/>
    <property type="molecule type" value="Genomic_DNA"/>
</dbReference>
<dbReference type="PROSITE" id="PS50110">
    <property type="entry name" value="RESPONSE_REGULATORY"/>
    <property type="match status" value="1"/>
</dbReference>
<name>A0A318K8U8_9NOCA</name>
<dbReference type="Gene3D" id="3.40.50.2300">
    <property type="match status" value="1"/>
</dbReference>
<evidence type="ECO:0000256" key="2">
    <source>
        <dbReference type="ARBA" id="ARBA00023125"/>
    </source>
</evidence>
<dbReference type="SUPFAM" id="SSF46894">
    <property type="entry name" value="C-terminal effector domain of the bipartite response regulators"/>
    <property type="match status" value="1"/>
</dbReference>
<dbReference type="InterPro" id="IPR016032">
    <property type="entry name" value="Sig_transdc_resp-reg_C-effctor"/>
</dbReference>
<dbReference type="InterPro" id="IPR036388">
    <property type="entry name" value="WH-like_DNA-bd_sf"/>
</dbReference>
<keyword evidence="1 3" id="KW-0597">Phosphoprotein</keyword>
<organism evidence="6 7">
    <name type="scientific">Nocardia tenerifensis</name>
    <dbReference type="NCBI Taxonomy" id="228006"/>
    <lineage>
        <taxon>Bacteria</taxon>
        <taxon>Bacillati</taxon>
        <taxon>Actinomycetota</taxon>
        <taxon>Actinomycetes</taxon>
        <taxon>Mycobacteriales</taxon>
        <taxon>Nocardiaceae</taxon>
        <taxon>Nocardia</taxon>
    </lineage>
</organism>
<dbReference type="InterPro" id="IPR000792">
    <property type="entry name" value="Tscrpt_reg_LuxR_C"/>
</dbReference>
<keyword evidence="7" id="KW-1185">Reference proteome</keyword>
<accession>A0A318K8U8</accession>
<evidence type="ECO:0000313" key="7">
    <source>
        <dbReference type="Proteomes" id="UP000247569"/>
    </source>
</evidence>
<dbReference type="PROSITE" id="PS50043">
    <property type="entry name" value="HTH_LUXR_2"/>
    <property type="match status" value="1"/>
</dbReference>
<dbReference type="AlphaFoldDB" id="A0A318K8U8"/>
<gene>
    <name evidence="6" type="ORF">DFR70_101149</name>
</gene>
<feature type="domain" description="HTH luxR-type" evidence="4">
    <location>
        <begin position="160"/>
        <end position="230"/>
    </location>
</feature>
<dbReference type="Proteomes" id="UP000247569">
    <property type="component" value="Unassembled WGS sequence"/>
</dbReference>
<proteinExistence type="predicted"/>
<dbReference type="InterPro" id="IPR011006">
    <property type="entry name" value="CheY-like_superfamily"/>
</dbReference>